<dbReference type="RefSeq" id="WP_094545645.1">
    <property type="nucleotide sequence ID" value="NZ_MQWB01000001.1"/>
</dbReference>
<feature type="region of interest" description="Disordered" evidence="1">
    <location>
        <begin position="109"/>
        <end position="129"/>
    </location>
</feature>
<feature type="compositionally biased region" description="Basic and acidic residues" evidence="1">
    <location>
        <begin position="39"/>
        <end position="50"/>
    </location>
</feature>
<evidence type="ECO:0000256" key="2">
    <source>
        <dbReference type="SAM" id="SignalP"/>
    </source>
</evidence>
<feature type="chain" id="PRO_5012017222" evidence="2">
    <location>
        <begin position="27"/>
        <end position="143"/>
    </location>
</feature>
<feature type="signal peptide" evidence="2">
    <location>
        <begin position="1"/>
        <end position="26"/>
    </location>
</feature>
<dbReference type="EMBL" id="MQWB01000001">
    <property type="protein sequence ID" value="OZC01936.1"/>
    <property type="molecule type" value="Genomic_DNA"/>
</dbReference>
<evidence type="ECO:0000256" key="1">
    <source>
        <dbReference type="SAM" id="MobiDB-lite"/>
    </source>
</evidence>
<name>A0A259TW60_9BACT</name>
<feature type="compositionally biased region" description="Low complexity" evidence="1">
    <location>
        <begin position="109"/>
        <end position="118"/>
    </location>
</feature>
<keyword evidence="2" id="KW-0732">Signal</keyword>
<accession>A0A259TW60</accession>
<evidence type="ECO:0000313" key="3">
    <source>
        <dbReference type="EMBL" id="OZC01936.1"/>
    </source>
</evidence>
<sequence>MLHTFRRSSRLATLLVLALVAGPAASALCPHAEPLAPEAETHEAAMDHGAMDMAPAPEAAPCHDEPPAPEPEPDADCLSACCAADAPAPVVPTLTVDAPPSVPLAAVSEAPLATDEAPAPTPEPAPPPEARLRVHLLLGRFLT</sequence>
<comment type="caution">
    <text evidence="3">The sequence shown here is derived from an EMBL/GenBank/DDBJ whole genome shotgun (WGS) entry which is preliminary data.</text>
</comment>
<feature type="region of interest" description="Disordered" evidence="1">
    <location>
        <begin position="38"/>
        <end position="76"/>
    </location>
</feature>
<dbReference type="InParanoid" id="A0A259TW60"/>
<dbReference type="AlphaFoldDB" id="A0A259TW60"/>
<feature type="compositionally biased region" description="Pro residues" evidence="1">
    <location>
        <begin position="119"/>
        <end position="129"/>
    </location>
</feature>
<protein>
    <submittedName>
        <fullName evidence="3">Uncharacterized protein</fullName>
    </submittedName>
</protein>
<dbReference type="Proteomes" id="UP000216446">
    <property type="component" value="Unassembled WGS sequence"/>
</dbReference>
<gene>
    <name evidence="3" type="ORF">BSZ36_02405</name>
</gene>
<proteinExistence type="predicted"/>
<keyword evidence="4" id="KW-1185">Reference proteome</keyword>
<reference evidence="3 4" key="1">
    <citation type="submission" date="2016-11" db="EMBL/GenBank/DDBJ databases">
        <title>Study of marine rhodopsin-containing bacteria.</title>
        <authorList>
            <person name="Yoshizawa S."/>
            <person name="Kumagai Y."/>
            <person name="Kogure K."/>
        </authorList>
    </citation>
    <scope>NUCLEOTIDE SEQUENCE [LARGE SCALE GENOMIC DNA]</scope>
    <source>
        <strain evidence="3 4">SG-29</strain>
    </source>
</reference>
<evidence type="ECO:0000313" key="4">
    <source>
        <dbReference type="Proteomes" id="UP000216446"/>
    </source>
</evidence>
<organism evidence="3 4">
    <name type="scientific">Rubricoccus marinus</name>
    <dbReference type="NCBI Taxonomy" id="716817"/>
    <lineage>
        <taxon>Bacteria</taxon>
        <taxon>Pseudomonadati</taxon>
        <taxon>Rhodothermota</taxon>
        <taxon>Rhodothermia</taxon>
        <taxon>Rhodothermales</taxon>
        <taxon>Rubricoccaceae</taxon>
        <taxon>Rubricoccus</taxon>
    </lineage>
</organism>